<organism evidence="1 2">
    <name type="scientific">Prevotella micans F0438</name>
    <dbReference type="NCBI Taxonomy" id="883158"/>
    <lineage>
        <taxon>Bacteria</taxon>
        <taxon>Pseudomonadati</taxon>
        <taxon>Bacteroidota</taxon>
        <taxon>Bacteroidia</taxon>
        <taxon>Bacteroidales</taxon>
        <taxon>Prevotellaceae</taxon>
        <taxon>Prevotella</taxon>
    </lineage>
</organism>
<dbReference type="eggNOG" id="ENOG5032PII">
    <property type="taxonomic scope" value="Bacteria"/>
</dbReference>
<dbReference type="Pfam" id="PF16109">
    <property type="entry name" value="DUF4827"/>
    <property type="match status" value="1"/>
</dbReference>
<dbReference type="InterPro" id="IPR032252">
    <property type="entry name" value="DUF4827"/>
</dbReference>
<dbReference type="AlphaFoldDB" id="H1Q0S3"/>
<protein>
    <recommendedName>
        <fullName evidence="3">DUF4827 domain-containing protein</fullName>
    </recommendedName>
</protein>
<keyword evidence="2" id="KW-1185">Reference proteome</keyword>
<accession>H1Q0S3</accession>
<dbReference type="Proteomes" id="UP000016023">
    <property type="component" value="Unassembled WGS sequence"/>
</dbReference>
<dbReference type="STRING" id="883158.HMPREF9140_00511"/>
<sequence>MIMKKTTILLTLLIAIIGLDSCSDNETYADKLKREGVAINSFIAKHGINVISEEQFASQDSTTDITKNQFVYFTNTGVYLQIMNKGCGTKIKKGEITTVLCRFTERNLLSDTIQLTNNSVYTSGIVDKMIVANTSGSFTASFYRNSSMMVRRYKTTAVPAGWLVPLPYVNIGRQKTESDSLAHVRIIVPSAQGQASASRNTYPCYYDITYQRGL</sequence>
<name>H1Q0S3_9BACT</name>
<gene>
    <name evidence="1" type="ORF">HMPREF9140_00511</name>
</gene>
<evidence type="ECO:0008006" key="3">
    <source>
        <dbReference type="Google" id="ProtNLM"/>
    </source>
</evidence>
<dbReference type="PATRIC" id="fig|883158.3.peg.524"/>
<proteinExistence type="predicted"/>
<evidence type="ECO:0000313" key="2">
    <source>
        <dbReference type="Proteomes" id="UP000016023"/>
    </source>
</evidence>
<dbReference type="InterPro" id="IPR046357">
    <property type="entry name" value="PPIase_dom_sf"/>
</dbReference>
<evidence type="ECO:0000313" key="1">
    <source>
        <dbReference type="EMBL" id="EHO72751.1"/>
    </source>
</evidence>
<dbReference type="HOGENOM" id="CLU_114525_0_0_10"/>
<reference evidence="1 2" key="1">
    <citation type="submission" date="2011-12" db="EMBL/GenBank/DDBJ databases">
        <title>The Genome Sequence of Prevotella micans F0438.</title>
        <authorList>
            <consortium name="The Broad Institute Genome Sequencing Platform"/>
            <person name="Earl A."/>
            <person name="Ward D."/>
            <person name="Feldgarden M."/>
            <person name="Gevers D."/>
            <person name="Izard J."/>
            <person name="Baranova O.V."/>
            <person name="Blanton J.M."/>
            <person name="Wade W.G."/>
            <person name="Dewhirst F.E."/>
            <person name="Young S.K."/>
            <person name="Zeng Q."/>
            <person name="Gargeya S."/>
            <person name="Fitzgerald M."/>
            <person name="Haas B."/>
            <person name="Abouelleil A."/>
            <person name="Alvarado L."/>
            <person name="Arachchi H.M."/>
            <person name="Berlin A."/>
            <person name="Chapman S.B."/>
            <person name="Gearin G."/>
            <person name="Goldberg J."/>
            <person name="Griggs A."/>
            <person name="Gujja S."/>
            <person name="Hansen M."/>
            <person name="Heiman D."/>
            <person name="Howarth C."/>
            <person name="Larimer J."/>
            <person name="Lui A."/>
            <person name="MacDonald P.J.P."/>
            <person name="McCowen C."/>
            <person name="Montmayeur A."/>
            <person name="Murphy C."/>
            <person name="Neiman D."/>
            <person name="Pearson M."/>
            <person name="Priest M."/>
            <person name="Roberts A."/>
            <person name="Saif S."/>
            <person name="Shea T."/>
            <person name="Sisk P."/>
            <person name="Stolte C."/>
            <person name="Sykes S."/>
            <person name="Wortman J."/>
            <person name="Nusbaum C."/>
            <person name="Birren B."/>
        </authorList>
    </citation>
    <scope>NUCLEOTIDE SEQUENCE [LARGE SCALE GENOMIC DNA]</scope>
    <source>
        <strain evidence="1 2">F0438</strain>
    </source>
</reference>
<dbReference type="EMBL" id="AGWK01000018">
    <property type="protein sequence ID" value="EHO72751.1"/>
    <property type="molecule type" value="Genomic_DNA"/>
</dbReference>
<dbReference type="Gene3D" id="3.10.50.40">
    <property type="match status" value="1"/>
</dbReference>
<comment type="caution">
    <text evidence="1">The sequence shown here is derived from an EMBL/GenBank/DDBJ whole genome shotgun (WGS) entry which is preliminary data.</text>
</comment>
<dbReference type="GO" id="GO:0003755">
    <property type="term" value="F:peptidyl-prolyl cis-trans isomerase activity"/>
    <property type="evidence" value="ECO:0007669"/>
    <property type="project" value="InterPro"/>
</dbReference>